<evidence type="ECO:0000313" key="5">
    <source>
        <dbReference type="Proteomes" id="UP000612808"/>
    </source>
</evidence>
<dbReference type="PANTHER" id="PTHR43877:SF2">
    <property type="entry name" value="AMINOALKYLPHOSPHONATE N-ACETYLTRANSFERASE-RELATED"/>
    <property type="match status" value="1"/>
</dbReference>
<reference evidence="4" key="1">
    <citation type="submission" date="2021-01" db="EMBL/GenBank/DDBJ databases">
        <title>Whole genome shotgun sequence of Actinocatenispora rupis NBRC 107355.</title>
        <authorList>
            <person name="Komaki H."/>
            <person name="Tamura T."/>
        </authorList>
    </citation>
    <scope>NUCLEOTIDE SEQUENCE</scope>
    <source>
        <strain evidence="4">NBRC 107355</strain>
    </source>
</reference>
<keyword evidence="2" id="KW-0012">Acyltransferase</keyword>
<dbReference type="CDD" id="cd04301">
    <property type="entry name" value="NAT_SF"/>
    <property type="match status" value="1"/>
</dbReference>
<evidence type="ECO:0000256" key="2">
    <source>
        <dbReference type="ARBA" id="ARBA00023315"/>
    </source>
</evidence>
<dbReference type="Pfam" id="PF00583">
    <property type="entry name" value="Acetyltransf_1"/>
    <property type="match status" value="1"/>
</dbReference>
<dbReference type="InterPro" id="IPR050832">
    <property type="entry name" value="Bact_Acetyltransf"/>
</dbReference>
<keyword evidence="5" id="KW-1185">Reference proteome</keyword>
<dbReference type="AlphaFoldDB" id="A0A8J3NDC2"/>
<evidence type="ECO:0000259" key="3">
    <source>
        <dbReference type="PROSITE" id="PS51186"/>
    </source>
</evidence>
<feature type="domain" description="N-acetyltransferase" evidence="3">
    <location>
        <begin position="3"/>
        <end position="162"/>
    </location>
</feature>
<dbReference type="Gene3D" id="3.40.630.30">
    <property type="match status" value="1"/>
</dbReference>
<proteinExistence type="predicted"/>
<sequence>MSFTIRPARPAEYTELGRLTVEAYRGSDQIAEGSGYEAVLADCASRAADADLLAAVDDTTGVVLGGVTFCLAGSPYAELARDGEAEFRMLAVAPAAQGRGVGAALVRECLVRAAAAGAHAVVLCTHDGNGPARRLYERAGFTRDPERDWSPVPGFDLVALRRPASAPAGAR</sequence>
<dbReference type="InterPro" id="IPR000182">
    <property type="entry name" value="GNAT_dom"/>
</dbReference>
<name>A0A8J3NDC2_9ACTN</name>
<evidence type="ECO:0000256" key="1">
    <source>
        <dbReference type="ARBA" id="ARBA00022679"/>
    </source>
</evidence>
<dbReference type="Proteomes" id="UP000612808">
    <property type="component" value="Unassembled WGS sequence"/>
</dbReference>
<protein>
    <submittedName>
        <fullName evidence="4">N-acetyltransferase</fullName>
    </submittedName>
</protein>
<dbReference type="PROSITE" id="PS51186">
    <property type="entry name" value="GNAT"/>
    <property type="match status" value="1"/>
</dbReference>
<dbReference type="GO" id="GO:0016747">
    <property type="term" value="F:acyltransferase activity, transferring groups other than amino-acyl groups"/>
    <property type="evidence" value="ECO:0007669"/>
    <property type="project" value="InterPro"/>
</dbReference>
<accession>A0A8J3NDC2</accession>
<dbReference type="PANTHER" id="PTHR43877">
    <property type="entry name" value="AMINOALKYLPHOSPHONATE N-ACETYLTRANSFERASE-RELATED-RELATED"/>
    <property type="match status" value="1"/>
</dbReference>
<gene>
    <name evidence="4" type="ORF">Aru02nite_60730</name>
</gene>
<dbReference type="InterPro" id="IPR016181">
    <property type="entry name" value="Acyl_CoA_acyltransferase"/>
</dbReference>
<dbReference type="RefSeq" id="WP_203663362.1">
    <property type="nucleotide sequence ID" value="NZ_BAAAZM010000035.1"/>
</dbReference>
<dbReference type="SUPFAM" id="SSF55729">
    <property type="entry name" value="Acyl-CoA N-acyltransferases (Nat)"/>
    <property type="match status" value="1"/>
</dbReference>
<organism evidence="4 5">
    <name type="scientific">Actinocatenispora rupis</name>
    <dbReference type="NCBI Taxonomy" id="519421"/>
    <lineage>
        <taxon>Bacteria</taxon>
        <taxon>Bacillati</taxon>
        <taxon>Actinomycetota</taxon>
        <taxon>Actinomycetes</taxon>
        <taxon>Micromonosporales</taxon>
        <taxon>Micromonosporaceae</taxon>
        <taxon>Actinocatenispora</taxon>
    </lineage>
</organism>
<comment type="caution">
    <text evidence="4">The sequence shown here is derived from an EMBL/GenBank/DDBJ whole genome shotgun (WGS) entry which is preliminary data.</text>
</comment>
<keyword evidence="1" id="KW-0808">Transferase</keyword>
<evidence type="ECO:0000313" key="4">
    <source>
        <dbReference type="EMBL" id="GID15184.1"/>
    </source>
</evidence>
<dbReference type="EMBL" id="BOMB01000039">
    <property type="protein sequence ID" value="GID15184.1"/>
    <property type="molecule type" value="Genomic_DNA"/>
</dbReference>